<keyword evidence="4" id="KW-1185">Reference proteome</keyword>
<dbReference type="STRING" id="1121877.FEAC_22110"/>
<dbReference type="OrthoDB" id="4894066at2"/>
<dbReference type="Gene3D" id="3.90.226.10">
    <property type="entry name" value="2-enoyl-CoA Hydratase, Chain A, domain 1"/>
    <property type="match status" value="2"/>
</dbReference>
<dbReference type="RefSeq" id="WP_035390540.1">
    <property type="nucleotide sequence ID" value="NZ_JQKF01000026.1"/>
</dbReference>
<dbReference type="GO" id="GO:0004485">
    <property type="term" value="F:methylcrotonoyl-CoA carboxylase activity"/>
    <property type="evidence" value="ECO:0007669"/>
    <property type="project" value="TreeGrafter"/>
</dbReference>
<dbReference type="GeneID" id="78373265"/>
<dbReference type="GO" id="GO:0006552">
    <property type="term" value="P:L-leucine catabolic process"/>
    <property type="evidence" value="ECO:0007669"/>
    <property type="project" value="TreeGrafter"/>
</dbReference>
<organism evidence="3 4">
    <name type="scientific">Ferrimicrobium acidiphilum DSM 19497</name>
    <dbReference type="NCBI Taxonomy" id="1121877"/>
    <lineage>
        <taxon>Bacteria</taxon>
        <taxon>Bacillati</taxon>
        <taxon>Actinomycetota</taxon>
        <taxon>Acidimicrobiia</taxon>
        <taxon>Acidimicrobiales</taxon>
        <taxon>Acidimicrobiaceae</taxon>
        <taxon>Ferrimicrobium</taxon>
    </lineage>
</organism>
<dbReference type="Pfam" id="PF01039">
    <property type="entry name" value="Carboxyl_trans"/>
    <property type="match status" value="1"/>
</dbReference>
<dbReference type="eggNOG" id="COG4799">
    <property type="taxonomic scope" value="Bacteria"/>
</dbReference>
<dbReference type="PROSITE" id="PS50989">
    <property type="entry name" value="COA_CT_CTER"/>
    <property type="match status" value="1"/>
</dbReference>
<dbReference type="InterPro" id="IPR011762">
    <property type="entry name" value="COA_CT_N"/>
</dbReference>
<keyword evidence="3" id="KW-0808">Transferase</keyword>
<name>A0A0D8FUT2_9ACTN</name>
<evidence type="ECO:0000259" key="2">
    <source>
        <dbReference type="PROSITE" id="PS50989"/>
    </source>
</evidence>
<dbReference type="GO" id="GO:0047154">
    <property type="term" value="F:methylmalonyl-CoA carboxytransferase activity"/>
    <property type="evidence" value="ECO:0007669"/>
    <property type="project" value="UniProtKB-EC"/>
</dbReference>
<dbReference type="PROSITE" id="PS50980">
    <property type="entry name" value="COA_CT_NTER"/>
    <property type="match status" value="1"/>
</dbReference>
<protein>
    <submittedName>
        <fullName evidence="3">Methylmalonyl-CoA carboxyltransferase 12S subunit</fullName>
        <ecNumber evidence="3">2.1.3.1</ecNumber>
    </submittedName>
</protein>
<dbReference type="InterPro" id="IPR029045">
    <property type="entry name" value="ClpP/crotonase-like_dom_sf"/>
</dbReference>
<proteinExistence type="predicted"/>
<dbReference type="PANTHER" id="PTHR22855:SF13">
    <property type="entry name" value="METHYLCROTONOYL-COA CARBOXYLASE BETA CHAIN, MITOCHONDRIAL"/>
    <property type="match status" value="1"/>
</dbReference>
<gene>
    <name evidence="3" type="ORF">FEAC_22110</name>
</gene>
<comment type="caution">
    <text evidence="3">The sequence shown here is derived from an EMBL/GenBank/DDBJ whole genome shotgun (WGS) entry which is preliminary data.</text>
</comment>
<dbReference type="InterPro" id="IPR034733">
    <property type="entry name" value="AcCoA_carboxyl_beta"/>
</dbReference>
<accession>A0A0D8FUT2</accession>
<dbReference type="InterPro" id="IPR045190">
    <property type="entry name" value="MCCB/AccD1-like"/>
</dbReference>
<evidence type="ECO:0000259" key="1">
    <source>
        <dbReference type="PROSITE" id="PS50980"/>
    </source>
</evidence>
<sequence>MSERVVTRAEQIKYGWPKSVEDKLQKSEKLHARERISLLVDQGSFREDGLFANERDPSLPADGVITGTGVIDGRPVAIMANDQTVKAGSWGARTVEKIIRITELAYAQSLPIFYLVDSAGARITDQVDLFPGRRGAGRIFANQVRLSGRVPQICCLFGPSAAGGAYIPAFCDVVFMVEKNASMYLGSPRMAEVVIGERVTLDEMGGARMHASVSGCGDNLVTDDEAAIVAARAYLSYLPRCYEDDPPREEGIDPVVEFDDSMIPSQPQQGYDMHAVINSIVDAGSFFEIKPLFATEILVGFARLDGATIGIVANNPMSKGGVLFVDSADKAARFIWNCDAFNIPLLFLADVPGFMIGSEVERQGIIRHGAKMITAVAEATVPKISVIVRKAYGAGLYAMCGPGFSPEATIALPSAAIAVMGPEPAVNAVYYNKIASIEDPEERAEFIRAKREEYEKDVDLLRLASDLVVDAIIEGRFLRQELIARFSRAGRRDRAFSSRRHGVPPV</sequence>
<feature type="domain" description="CoA carboxyltransferase C-terminal" evidence="2">
    <location>
        <begin position="247"/>
        <end position="489"/>
    </location>
</feature>
<evidence type="ECO:0000313" key="3">
    <source>
        <dbReference type="EMBL" id="KJE76017.1"/>
    </source>
</evidence>
<dbReference type="PANTHER" id="PTHR22855">
    <property type="entry name" value="ACETYL, PROPIONYL, PYRUVATE, AND GLUTACONYL CARBOXYLASE-RELATED"/>
    <property type="match status" value="1"/>
</dbReference>
<dbReference type="Proteomes" id="UP000032336">
    <property type="component" value="Unassembled WGS sequence"/>
</dbReference>
<evidence type="ECO:0000313" key="4">
    <source>
        <dbReference type="Proteomes" id="UP000032336"/>
    </source>
</evidence>
<dbReference type="PATRIC" id="fig|1121877.4.peg.2464"/>
<feature type="domain" description="CoA carboxyltransferase N-terminal" evidence="1">
    <location>
        <begin position="1"/>
        <end position="250"/>
    </location>
</feature>
<reference evidence="3 4" key="1">
    <citation type="submission" date="2015-01" db="EMBL/GenBank/DDBJ databases">
        <title>Draft genome of the acidophilic iron oxidizer Ferrimicrobium acidiphilum strain T23.</title>
        <authorList>
            <person name="Poehlein A."/>
            <person name="Eisen S."/>
            <person name="Schloemann M."/>
            <person name="Johnson B.D."/>
            <person name="Daniel R."/>
            <person name="Muehling M."/>
        </authorList>
    </citation>
    <scope>NUCLEOTIDE SEQUENCE [LARGE SCALE GENOMIC DNA]</scope>
    <source>
        <strain evidence="3 4">T23</strain>
    </source>
</reference>
<dbReference type="SUPFAM" id="SSF52096">
    <property type="entry name" value="ClpP/crotonase"/>
    <property type="match status" value="2"/>
</dbReference>
<dbReference type="EC" id="2.1.3.1" evidence="3"/>
<dbReference type="AlphaFoldDB" id="A0A0D8FUT2"/>
<dbReference type="GO" id="GO:1905202">
    <property type="term" value="C:methylcrotonoyl-CoA carboxylase complex"/>
    <property type="evidence" value="ECO:0007669"/>
    <property type="project" value="TreeGrafter"/>
</dbReference>
<dbReference type="EMBL" id="JXUW01000023">
    <property type="protein sequence ID" value="KJE76017.1"/>
    <property type="molecule type" value="Genomic_DNA"/>
</dbReference>
<dbReference type="InterPro" id="IPR011763">
    <property type="entry name" value="COA_CT_C"/>
</dbReference>